<organism evidence="1 2">
    <name type="scientific">Papio anubis</name>
    <name type="common">Olive baboon</name>
    <dbReference type="NCBI Taxonomy" id="9555"/>
    <lineage>
        <taxon>Eukaryota</taxon>
        <taxon>Metazoa</taxon>
        <taxon>Chordata</taxon>
        <taxon>Craniata</taxon>
        <taxon>Vertebrata</taxon>
        <taxon>Euteleostomi</taxon>
        <taxon>Mammalia</taxon>
        <taxon>Eutheria</taxon>
        <taxon>Euarchontoglires</taxon>
        <taxon>Primates</taxon>
        <taxon>Haplorrhini</taxon>
        <taxon>Catarrhini</taxon>
        <taxon>Cercopithecidae</taxon>
        <taxon>Cercopithecinae</taxon>
        <taxon>Papio</taxon>
    </lineage>
</organism>
<keyword evidence="2" id="KW-1185">Reference proteome</keyword>
<sequence>MRRSRNLTSKARKKLCMNSVYFRLRRKRSLQETITLILFHGHKQEVPGSIEMKESEHYNRMNPGMGMDLWHSWEASWSRHVKVASKAVILTLGYTLESSGKLKKKKKTMPRTWARWLNKNSSGLQLPARSTQKGSWSAWALGDCIWC</sequence>
<evidence type="ECO:0000313" key="1">
    <source>
        <dbReference type="Ensembl" id="ENSPANP00000054289.1"/>
    </source>
</evidence>
<reference evidence="1" key="3">
    <citation type="submission" date="2025-09" db="UniProtKB">
        <authorList>
            <consortium name="Ensembl"/>
        </authorList>
    </citation>
    <scope>IDENTIFICATION</scope>
</reference>
<proteinExistence type="predicted"/>
<dbReference type="Ensembl" id="ENSPANT00000073668.1">
    <property type="protein sequence ID" value="ENSPANP00000054289.1"/>
    <property type="gene ID" value="ENSPANG00000042712.1"/>
</dbReference>
<dbReference type="AlphaFoldDB" id="A0A8I5R0W3"/>
<dbReference type="Proteomes" id="UP000028761">
    <property type="component" value="Chromosome 13"/>
</dbReference>
<reference evidence="1 2" key="1">
    <citation type="submission" date="2012-03" db="EMBL/GenBank/DDBJ databases">
        <title>Whole Genome Assembly of Papio anubis.</title>
        <authorList>
            <person name="Liu Y.L."/>
            <person name="Abraham K.A."/>
            <person name="Akbar H.A."/>
            <person name="Ali S.A."/>
            <person name="Anosike U.A."/>
            <person name="Aqrawi P.A."/>
            <person name="Arias F.A."/>
            <person name="Attaway T.A."/>
            <person name="Awwad R.A."/>
            <person name="Babu C.B."/>
            <person name="Bandaranaike D.B."/>
            <person name="Battles P.B."/>
            <person name="Bell A.B."/>
            <person name="Beltran B.B."/>
            <person name="Berhane-Mersha D.B."/>
            <person name="Bess C.B."/>
            <person name="Bickham C.B."/>
            <person name="Bolden T.B."/>
            <person name="Carter K.C."/>
            <person name="Chau D.C."/>
            <person name="Chavez A.C."/>
            <person name="Clerc-Blankenburg K.C."/>
            <person name="Coyle M.C."/>
            <person name="Dao M.D."/>
            <person name="Davila M.L.D."/>
            <person name="Davy-Carroll L.D."/>
            <person name="Denson S.D."/>
            <person name="Dinh H.D."/>
            <person name="Fernandez S.F."/>
            <person name="Fernando P.F."/>
            <person name="Forbes L.F."/>
            <person name="Francis C.F."/>
            <person name="Francisco L.F."/>
            <person name="Fu Q.F."/>
            <person name="Garcia-Iii R.G."/>
            <person name="Garrett T.G."/>
            <person name="Gross S.G."/>
            <person name="Gubbala S.G."/>
            <person name="Hirani K.H."/>
            <person name="Hogues M.H."/>
            <person name="Hollins B.H."/>
            <person name="Jackson L.J."/>
            <person name="Javaid M.J."/>
            <person name="Jhangiani S.J."/>
            <person name="Johnson A.J."/>
            <person name="Johnson B.J."/>
            <person name="Jones J.J."/>
            <person name="Joshi V.J."/>
            <person name="Kalu J.K."/>
            <person name="Khan N.K."/>
            <person name="Korchina V.K."/>
            <person name="Kovar C.K."/>
            <person name="Lago L.L."/>
            <person name="Lara F.L."/>
            <person name="Le T.-K.L."/>
            <person name="Lee S.L."/>
            <person name="Legall-Iii F.L."/>
            <person name="Lemon S.L."/>
            <person name="Liu J.L."/>
            <person name="Liu Y.-S.L."/>
            <person name="Liyanage D.L."/>
            <person name="Lopez J.L."/>
            <person name="Lorensuhewa L.L."/>
            <person name="Mata R.M."/>
            <person name="Mathew T.M."/>
            <person name="Mercado C.M."/>
            <person name="Mercado I.M."/>
            <person name="Morales K.M."/>
            <person name="Morgan M.M."/>
            <person name="Munidasa M.M."/>
            <person name="Ngo D.N."/>
            <person name="Nguyen L.N."/>
            <person name="Nguyen T.N."/>
            <person name="Nguyen N.N."/>
            <person name="Obregon M.O."/>
            <person name="Okwuonu G.O."/>
            <person name="Ongeri F.O."/>
            <person name="Onwere C.O."/>
            <person name="Osifeso I.O."/>
            <person name="Parra A.P."/>
            <person name="Patil S.P."/>
            <person name="Perez A.P."/>
            <person name="Perez Y.P."/>
            <person name="Pham C.P."/>
            <person name="Pu L.-L.P."/>
            <person name="Puazo M.P."/>
            <person name="Quiroz J.Q."/>
            <person name="Rouhana J.R."/>
            <person name="Ruiz M.R."/>
            <person name="Ruiz S.-J.R."/>
            <person name="Saada N.S."/>
            <person name="Santibanez J.S."/>
            <person name="Scheel M.S."/>
            <person name="Schneider B.S."/>
            <person name="Simmons D.S."/>
            <person name="Sisson I.S."/>
            <person name="Tang L.-Y.T."/>
            <person name="Thornton R.T."/>
            <person name="Tisius J.T."/>
            <person name="Toledanes G.T."/>
            <person name="Trejos Z.T."/>
            <person name="Usmani K.U."/>
            <person name="Varghese R.V."/>
            <person name="Vattathil S.V."/>
            <person name="Vee V.V."/>
            <person name="Walker D.W."/>
            <person name="Weissenberger G.W."/>
            <person name="White C.W."/>
            <person name="Williams A.W."/>
            <person name="Woodworth J.W."/>
            <person name="Wright R.W."/>
            <person name="Zhu Y.Z."/>
            <person name="Han Y.H."/>
            <person name="Newsham I.N."/>
            <person name="Nazareth L.N."/>
            <person name="Worley K.W."/>
            <person name="Muzny D.M."/>
            <person name="Rogers J.R."/>
            <person name="Gibbs R.G."/>
        </authorList>
    </citation>
    <scope>NUCLEOTIDE SEQUENCE [LARGE SCALE GENOMIC DNA]</scope>
</reference>
<name>A0A8I5R0W3_PAPAN</name>
<protein>
    <submittedName>
        <fullName evidence="1">Uncharacterized protein</fullName>
    </submittedName>
</protein>
<reference evidence="1" key="2">
    <citation type="submission" date="2025-08" db="UniProtKB">
        <authorList>
            <consortium name="Ensembl"/>
        </authorList>
    </citation>
    <scope>IDENTIFICATION</scope>
</reference>
<evidence type="ECO:0000313" key="2">
    <source>
        <dbReference type="Proteomes" id="UP000028761"/>
    </source>
</evidence>
<accession>A0A8I5R0W3</accession>